<dbReference type="EMBL" id="CP001737">
    <property type="protein sequence ID" value="ACV79804.1"/>
    <property type="molecule type" value="Genomic_DNA"/>
</dbReference>
<organism evidence="1 2">
    <name type="scientific">Nakamurella multipartita (strain ATCC 700099 / DSM 44233 / CIP 104796 / JCM 9543 / NBRC 105858 / Y-104)</name>
    <name type="common">Microsphaera multipartita</name>
    <dbReference type="NCBI Taxonomy" id="479431"/>
    <lineage>
        <taxon>Bacteria</taxon>
        <taxon>Bacillati</taxon>
        <taxon>Actinomycetota</taxon>
        <taxon>Actinomycetes</taxon>
        <taxon>Nakamurellales</taxon>
        <taxon>Nakamurellaceae</taxon>
        <taxon>Nakamurella</taxon>
    </lineage>
</organism>
<dbReference type="AlphaFoldDB" id="C8XEQ3"/>
<protein>
    <submittedName>
        <fullName evidence="1">Uncharacterized protein</fullName>
    </submittedName>
</protein>
<name>C8XEQ3_NAKMY</name>
<dbReference type="KEGG" id="nml:Namu_3479"/>
<evidence type="ECO:0000313" key="2">
    <source>
        <dbReference type="Proteomes" id="UP000002218"/>
    </source>
</evidence>
<dbReference type="HOGENOM" id="CLU_2718151_0_0_11"/>
<evidence type="ECO:0000313" key="1">
    <source>
        <dbReference type="EMBL" id="ACV79804.1"/>
    </source>
</evidence>
<proteinExistence type="predicted"/>
<dbReference type="STRING" id="479431.Namu_3479"/>
<reference evidence="2" key="1">
    <citation type="submission" date="2009-09" db="EMBL/GenBank/DDBJ databases">
        <title>The complete genome of Nakamurella multipartita DSM 44233.</title>
        <authorList>
            <consortium name="US DOE Joint Genome Institute (JGI-PGF)"/>
            <person name="Lucas S."/>
            <person name="Copeland A."/>
            <person name="Lapidus A."/>
            <person name="Glavina del Rio T."/>
            <person name="Dalin E."/>
            <person name="Tice H."/>
            <person name="Bruce D."/>
            <person name="Goodwin L."/>
            <person name="Pitluck S."/>
            <person name="Kyrpides N."/>
            <person name="Mavromatis K."/>
            <person name="Ivanova N."/>
            <person name="Ovchinnikova G."/>
            <person name="Sims D."/>
            <person name="Meincke L."/>
            <person name="Brettin T."/>
            <person name="Detter J.C."/>
            <person name="Han C."/>
            <person name="Larimer F."/>
            <person name="Land M."/>
            <person name="Hauser L."/>
            <person name="Markowitz V."/>
            <person name="Cheng J.-F."/>
            <person name="Hugenholtz P."/>
            <person name="Woyke T."/>
            <person name="Wu D."/>
            <person name="Klenk H.-P."/>
            <person name="Eisen J.A."/>
        </authorList>
    </citation>
    <scope>NUCLEOTIDE SEQUENCE [LARGE SCALE GENOMIC DNA]</scope>
    <source>
        <strain evidence="2">ATCC 700099 / DSM 44233 / CIP 104796 / JCM 9543 / NBRC 105858 / Y-104</strain>
    </source>
</reference>
<accession>C8XEQ3</accession>
<sequence length="72" mass="7476">MSEVPRFAKIGDFYINLDHIVAVTGFGADKALVYTTALVGERPGEPLTVNVSLADSIKAIADAKAPRSGGAT</sequence>
<reference evidence="1 2" key="2">
    <citation type="journal article" date="2010" name="Stand. Genomic Sci.">
        <title>Complete genome sequence of Nakamurella multipartita type strain (Y-104).</title>
        <authorList>
            <person name="Tice H."/>
            <person name="Mayilraj S."/>
            <person name="Sims D."/>
            <person name="Lapidus A."/>
            <person name="Nolan M."/>
            <person name="Lucas S."/>
            <person name="Glavina Del Rio T."/>
            <person name="Copeland A."/>
            <person name="Cheng J.F."/>
            <person name="Meincke L."/>
            <person name="Bruce D."/>
            <person name="Goodwin L."/>
            <person name="Pitluck S."/>
            <person name="Ivanova N."/>
            <person name="Mavromatis K."/>
            <person name="Ovchinnikova G."/>
            <person name="Pati A."/>
            <person name="Chen A."/>
            <person name="Palaniappan K."/>
            <person name="Land M."/>
            <person name="Hauser L."/>
            <person name="Chang Y.J."/>
            <person name="Jeffries C.D."/>
            <person name="Detter J.C."/>
            <person name="Brettin T."/>
            <person name="Rohde M."/>
            <person name="Goker M."/>
            <person name="Bristow J."/>
            <person name="Eisen J.A."/>
            <person name="Markowitz V."/>
            <person name="Hugenholtz P."/>
            <person name="Kyrpides N.C."/>
            <person name="Klenk H.P."/>
            <person name="Chen F."/>
        </authorList>
    </citation>
    <scope>NUCLEOTIDE SEQUENCE [LARGE SCALE GENOMIC DNA]</scope>
    <source>
        <strain evidence="2">ATCC 700099 / DSM 44233 / CIP 104796 / JCM 9543 / NBRC 105858 / Y-104</strain>
    </source>
</reference>
<gene>
    <name evidence="1" type="ordered locus">Namu_3479</name>
</gene>
<keyword evidence="2" id="KW-1185">Reference proteome</keyword>
<dbReference type="RefSeq" id="WP_015748665.1">
    <property type="nucleotide sequence ID" value="NC_013235.1"/>
</dbReference>
<dbReference type="InParanoid" id="C8XEQ3"/>
<dbReference type="Proteomes" id="UP000002218">
    <property type="component" value="Chromosome"/>
</dbReference>